<dbReference type="Proteomes" id="UP000000247">
    <property type="component" value="Chromosome"/>
</dbReference>
<dbReference type="Pfam" id="PF00691">
    <property type="entry name" value="OmpA"/>
    <property type="match status" value="1"/>
</dbReference>
<keyword evidence="3" id="KW-0998">Cell outer membrane</keyword>
<organism evidence="6 7">
    <name type="scientific">Vesicomyosocius okutanii subsp. Calyptogena okutanii (strain HA)</name>
    <dbReference type="NCBI Taxonomy" id="412965"/>
    <lineage>
        <taxon>Bacteria</taxon>
        <taxon>Pseudomonadati</taxon>
        <taxon>Pseudomonadota</taxon>
        <taxon>Gammaproteobacteria</taxon>
        <taxon>Candidatus Pseudothioglobaceae</taxon>
        <taxon>Candidatus Vesicomyidisocius</taxon>
    </lineage>
</organism>
<dbReference type="OrthoDB" id="9809164at2"/>
<dbReference type="STRING" id="412965.COSY_0474"/>
<evidence type="ECO:0000259" key="5">
    <source>
        <dbReference type="PROSITE" id="PS51123"/>
    </source>
</evidence>
<evidence type="ECO:0000256" key="2">
    <source>
        <dbReference type="ARBA" id="ARBA00023136"/>
    </source>
</evidence>
<dbReference type="RefSeq" id="WP_011929863.1">
    <property type="nucleotide sequence ID" value="NC_009465.1"/>
</dbReference>
<feature type="domain" description="OmpA-like" evidence="5">
    <location>
        <begin position="76"/>
        <end position="189"/>
    </location>
</feature>
<name>A5CWT3_VESOH</name>
<dbReference type="AlphaFoldDB" id="A5CWT3"/>
<evidence type="ECO:0000256" key="3">
    <source>
        <dbReference type="ARBA" id="ARBA00023237"/>
    </source>
</evidence>
<evidence type="ECO:0000256" key="4">
    <source>
        <dbReference type="PROSITE-ProRule" id="PRU00473"/>
    </source>
</evidence>
<protein>
    <submittedName>
        <fullName evidence="6">Peptidoglycan-associated lipoprotein</fullName>
    </submittedName>
</protein>
<evidence type="ECO:0000313" key="6">
    <source>
        <dbReference type="EMBL" id="BAF61593.1"/>
    </source>
</evidence>
<dbReference type="InterPro" id="IPR050330">
    <property type="entry name" value="Bact_OuterMem_StrucFunc"/>
</dbReference>
<accession>A5CWT3</accession>
<comment type="subcellular location">
    <subcellularLocation>
        <location evidence="1">Cell outer membrane</location>
    </subcellularLocation>
</comment>
<dbReference type="InterPro" id="IPR036737">
    <property type="entry name" value="OmpA-like_sf"/>
</dbReference>
<dbReference type="GO" id="GO:0009279">
    <property type="term" value="C:cell outer membrane"/>
    <property type="evidence" value="ECO:0007669"/>
    <property type="project" value="UniProtKB-SubCell"/>
</dbReference>
<dbReference type="InterPro" id="IPR006665">
    <property type="entry name" value="OmpA-like"/>
</dbReference>
<dbReference type="InterPro" id="IPR006664">
    <property type="entry name" value="OMP_bac"/>
</dbReference>
<keyword evidence="6" id="KW-0449">Lipoprotein</keyword>
<proteinExistence type="predicted"/>
<dbReference type="eggNOG" id="COG2885">
    <property type="taxonomic scope" value="Bacteria"/>
</dbReference>
<dbReference type="CDD" id="cd07185">
    <property type="entry name" value="OmpA_C-like"/>
    <property type="match status" value="1"/>
</dbReference>
<dbReference type="PRINTS" id="PR01021">
    <property type="entry name" value="OMPADOMAIN"/>
</dbReference>
<gene>
    <name evidence="6" type="primary">pal</name>
    <name evidence="6" type="ordered locus">COSY_0474</name>
</gene>
<evidence type="ECO:0000313" key="7">
    <source>
        <dbReference type="Proteomes" id="UP000000247"/>
    </source>
</evidence>
<dbReference type="EMBL" id="AP009247">
    <property type="protein sequence ID" value="BAF61593.1"/>
    <property type="molecule type" value="Genomic_DNA"/>
</dbReference>
<keyword evidence="7" id="KW-1185">Reference proteome</keyword>
<dbReference type="PROSITE" id="PS51257">
    <property type="entry name" value="PROKAR_LIPOPROTEIN"/>
    <property type="match status" value="1"/>
</dbReference>
<dbReference type="PANTHER" id="PTHR30329">
    <property type="entry name" value="STATOR ELEMENT OF FLAGELLAR MOTOR COMPLEX"/>
    <property type="match status" value="1"/>
</dbReference>
<dbReference type="HOGENOM" id="CLU_016890_9_0_6"/>
<sequence length="189" mass="21895">MLKLISLLIVVLLSSCLSGDDLYRKVLPKSSVVTIEDRMKNVQENVFETDKSNFTSLRVDDRIKSIPSITESFIVTSFRETDVNFILYFSDDGTEINKTSIKQIIKHANFMRNNPTLKLRLEGHTDERGTREYNLALGENRALNVKEILGLYDLSSRIEVISFGEEKPMTQQHDEDAWQKNRRVEFVYQ</sequence>
<dbReference type="SUPFAM" id="SSF103088">
    <property type="entry name" value="OmpA-like"/>
    <property type="match status" value="1"/>
</dbReference>
<dbReference type="Gene3D" id="3.30.1330.60">
    <property type="entry name" value="OmpA-like domain"/>
    <property type="match status" value="1"/>
</dbReference>
<dbReference type="KEGG" id="vok:COSY_0474"/>
<reference evidence="7" key="1">
    <citation type="journal article" date="2007" name="Curr. Biol.">
        <title>Reduced genome of the thioautotrophic intracellular symbiont in a deep-sea clam, Calyptogena okutanii.</title>
        <authorList>
            <person name="Kuwahara H."/>
            <person name="Yoshida T."/>
            <person name="Takaki Y."/>
            <person name="Shimamura S."/>
            <person name="Nishi S."/>
            <person name="Harada M."/>
            <person name="Matsuyama K."/>
            <person name="Takishita K."/>
            <person name="Kawato M."/>
            <person name="Uematsu K."/>
            <person name="Fujiwara Y."/>
            <person name="Sato T."/>
            <person name="Kato C."/>
            <person name="Kitagawa M."/>
            <person name="Kato I."/>
            <person name="Maruyama T."/>
        </authorList>
    </citation>
    <scope>NUCLEOTIDE SEQUENCE [LARGE SCALE GENOMIC DNA]</scope>
    <source>
        <strain evidence="7">HA</strain>
    </source>
</reference>
<dbReference type="PANTHER" id="PTHR30329:SF21">
    <property type="entry name" value="LIPOPROTEIN YIAD-RELATED"/>
    <property type="match status" value="1"/>
</dbReference>
<keyword evidence="2 4" id="KW-0472">Membrane</keyword>
<dbReference type="PROSITE" id="PS51123">
    <property type="entry name" value="OMPA_2"/>
    <property type="match status" value="1"/>
</dbReference>
<evidence type="ECO:0000256" key="1">
    <source>
        <dbReference type="ARBA" id="ARBA00004442"/>
    </source>
</evidence>